<sequence length="368" mass="43395">MLDSIVVDDEFHAVERLKELIVETQELNLLKGYTEVDNCLTDIKEENIKPEVVFLDIEMPGYNGLQLAQRILDFDKKIDVVFVTAYDNYAVDAFELNALDYLLKPITKDRLQKTIKRLDVNEKDNDEDKNFALKVISLGDCKISVHNEEPDIEWPTVKTKECFLYLLYHRGNFVERDKIVDALWSDKDFKRAVDILYTTIYSLRKLFNELGLTKVITSKRGFYGLNLDKIYWDVIEFENIVDKLKDNLAKDIQKVERMIELYQGEFLLGQTYKWAHALRVKLKEDFQTILLKIADYYEQAGEYEKAINILKKVIRESFLLERAYKKLIEIYIEVGDKTSARKEYQNLKTRMNNEFGIEPQIDFVELKE</sequence>
<keyword evidence="2" id="KW-0238">DNA-binding</keyword>
<keyword evidence="4" id="KW-0597">Phosphoprotein</keyword>
<dbReference type="Gene3D" id="1.25.40.10">
    <property type="entry name" value="Tetratricopeptide repeat domain"/>
    <property type="match status" value="1"/>
</dbReference>
<comment type="caution">
    <text evidence="6">The sequence shown here is derived from an EMBL/GenBank/DDBJ whole genome shotgun (WGS) entry which is preliminary data.</text>
</comment>
<reference evidence="6" key="1">
    <citation type="submission" date="2021-01" db="EMBL/GenBank/DDBJ databases">
        <title>Genomic Encyclopedia of Type Strains, Phase IV (KMG-IV): sequencing the most valuable type-strain genomes for metagenomic binning, comparative biology and taxonomic classification.</title>
        <authorList>
            <person name="Goeker M."/>
        </authorList>
    </citation>
    <scope>NUCLEOTIDE SEQUENCE</scope>
    <source>
        <strain evidence="6">DSM 23230</strain>
    </source>
</reference>
<dbReference type="InterPro" id="IPR016032">
    <property type="entry name" value="Sig_transdc_resp-reg_C-effctor"/>
</dbReference>
<evidence type="ECO:0000313" key="7">
    <source>
        <dbReference type="Proteomes" id="UP000774000"/>
    </source>
</evidence>
<organism evidence="6 7">
    <name type="scientific">Halanaerobacter jeridensis</name>
    <dbReference type="NCBI Taxonomy" id="706427"/>
    <lineage>
        <taxon>Bacteria</taxon>
        <taxon>Bacillati</taxon>
        <taxon>Bacillota</taxon>
        <taxon>Clostridia</taxon>
        <taxon>Halanaerobiales</taxon>
        <taxon>Halobacteroidaceae</taxon>
        <taxon>Halanaerobacter</taxon>
    </lineage>
</organism>
<dbReference type="SUPFAM" id="SSF48452">
    <property type="entry name" value="TPR-like"/>
    <property type="match status" value="1"/>
</dbReference>
<comment type="function">
    <text evidence="3">May play the central regulatory role in sporulation. It may be an element of the effector pathway responsible for the activation of sporulation genes in response to nutritional stress. Spo0A may act in concert with spo0H (a sigma factor) to control the expression of some genes that are critical to the sporulation process.</text>
</comment>
<name>A0A938XUD0_9FIRM</name>
<dbReference type="SUPFAM" id="SSF52172">
    <property type="entry name" value="CheY-like"/>
    <property type="match status" value="1"/>
</dbReference>
<dbReference type="SUPFAM" id="SSF46894">
    <property type="entry name" value="C-terminal effector domain of the bipartite response regulators"/>
    <property type="match status" value="1"/>
</dbReference>
<evidence type="ECO:0000256" key="2">
    <source>
        <dbReference type="ARBA" id="ARBA00023125"/>
    </source>
</evidence>
<evidence type="ECO:0000313" key="6">
    <source>
        <dbReference type="EMBL" id="MBM7557059.1"/>
    </source>
</evidence>
<dbReference type="PANTHER" id="PTHR35807:SF2">
    <property type="entry name" value="TRANSCRIPTIONAL ACTIVATOR DOMAIN"/>
    <property type="match status" value="1"/>
</dbReference>
<dbReference type="Proteomes" id="UP000774000">
    <property type="component" value="Unassembled WGS sequence"/>
</dbReference>
<dbReference type="InterPro" id="IPR001789">
    <property type="entry name" value="Sig_transdc_resp-reg_receiver"/>
</dbReference>
<evidence type="ECO:0000259" key="5">
    <source>
        <dbReference type="PROSITE" id="PS50110"/>
    </source>
</evidence>
<dbReference type="InterPro" id="IPR036388">
    <property type="entry name" value="WH-like_DNA-bd_sf"/>
</dbReference>
<evidence type="ECO:0000256" key="3">
    <source>
        <dbReference type="ARBA" id="ARBA00024867"/>
    </source>
</evidence>
<dbReference type="PANTHER" id="PTHR35807">
    <property type="entry name" value="TRANSCRIPTIONAL REGULATOR REDD-RELATED"/>
    <property type="match status" value="1"/>
</dbReference>
<dbReference type="PROSITE" id="PS50110">
    <property type="entry name" value="RESPONSE_REGULATORY"/>
    <property type="match status" value="1"/>
</dbReference>
<dbReference type="InterPro" id="IPR051677">
    <property type="entry name" value="AfsR-DnrI-RedD_regulator"/>
</dbReference>
<protein>
    <recommendedName>
        <fullName evidence="1">Stage 0 sporulation protein A homolog</fullName>
    </recommendedName>
</protein>
<dbReference type="AlphaFoldDB" id="A0A938XUD0"/>
<dbReference type="GO" id="GO:0000160">
    <property type="term" value="P:phosphorelay signal transduction system"/>
    <property type="evidence" value="ECO:0007669"/>
    <property type="project" value="InterPro"/>
</dbReference>
<keyword evidence="7" id="KW-1185">Reference proteome</keyword>
<gene>
    <name evidence="6" type="ORF">JOC47_001913</name>
</gene>
<dbReference type="InterPro" id="IPR011990">
    <property type="entry name" value="TPR-like_helical_dom_sf"/>
</dbReference>
<feature type="modified residue" description="4-aspartylphosphate" evidence="4">
    <location>
        <position position="56"/>
    </location>
</feature>
<dbReference type="Gene3D" id="1.10.10.10">
    <property type="entry name" value="Winged helix-like DNA-binding domain superfamily/Winged helix DNA-binding domain"/>
    <property type="match status" value="1"/>
</dbReference>
<dbReference type="Gene3D" id="3.40.50.2300">
    <property type="match status" value="1"/>
</dbReference>
<dbReference type="GO" id="GO:0003677">
    <property type="term" value="F:DNA binding"/>
    <property type="evidence" value="ECO:0007669"/>
    <property type="project" value="UniProtKB-KW"/>
</dbReference>
<feature type="domain" description="Response regulatory" evidence="5">
    <location>
        <begin position="3"/>
        <end position="119"/>
    </location>
</feature>
<dbReference type="EMBL" id="JAFBDQ010000009">
    <property type="protein sequence ID" value="MBM7557059.1"/>
    <property type="molecule type" value="Genomic_DNA"/>
</dbReference>
<dbReference type="InterPro" id="IPR005158">
    <property type="entry name" value="BTAD"/>
</dbReference>
<dbReference type="GO" id="GO:0006355">
    <property type="term" value="P:regulation of DNA-templated transcription"/>
    <property type="evidence" value="ECO:0007669"/>
    <property type="project" value="InterPro"/>
</dbReference>
<dbReference type="SMART" id="SM00448">
    <property type="entry name" value="REC"/>
    <property type="match status" value="1"/>
</dbReference>
<accession>A0A938XUD0</accession>
<evidence type="ECO:0000256" key="1">
    <source>
        <dbReference type="ARBA" id="ARBA00018672"/>
    </source>
</evidence>
<dbReference type="SMART" id="SM01043">
    <property type="entry name" value="BTAD"/>
    <property type="match status" value="1"/>
</dbReference>
<dbReference type="InterPro" id="IPR011006">
    <property type="entry name" value="CheY-like_superfamily"/>
</dbReference>
<dbReference type="Pfam" id="PF03704">
    <property type="entry name" value="BTAD"/>
    <property type="match status" value="1"/>
</dbReference>
<evidence type="ECO:0000256" key="4">
    <source>
        <dbReference type="PROSITE-ProRule" id="PRU00169"/>
    </source>
</evidence>
<proteinExistence type="predicted"/>
<dbReference type="RefSeq" id="WP_204701828.1">
    <property type="nucleotide sequence ID" value="NZ_JAFBDQ010000009.1"/>
</dbReference>
<dbReference type="Pfam" id="PF00072">
    <property type="entry name" value="Response_reg"/>
    <property type="match status" value="1"/>
</dbReference>